<dbReference type="Gene3D" id="1.20.1260.140">
    <property type="entry name" value="Alternative oxidase"/>
    <property type="match status" value="1"/>
</dbReference>
<evidence type="ECO:0000256" key="10">
    <source>
        <dbReference type="ARBA" id="ARBA00023002"/>
    </source>
</evidence>
<accession>A0A7S4AI72</accession>
<dbReference type="GO" id="GO:0046872">
    <property type="term" value="F:metal ion binding"/>
    <property type="evidence" value="ECO:0007669"/>
    <property type="project" value="UniProtKB-KW"/>
</dbReference>
<dbReference type="AlphaFoldDB" id="A0A7S4AI72"/>
<comment type="subcellular location">
    <subcellularLocation>
        <location evidence="2">Membrane</location>
    </subcellularLocation>
</comment>
<keyword evidence="4" id="KW-0813">Transport</keyword>
<evidence type="ECO:0000256" key="2">
    <source>
        <dbReference type="ARBA" id="ARBA00004370"/>
    </source>
</evidence>
<reference evidence="14" key="1">
    <citation type="submission" date="2021-01" db="EMBL/GenBank/DDBJ databases">
        <authorList>
            <person name="Corre E."/>
            <person name="Pelletier E."/>
            <person name="Niang G."/>
            <person name="Scheremetjew M."/>
            <person name="Finn R."/>
            <person name="Kale V."/>
            <person name="Holt S."/>
            <person name="Cochrane G."/>
            <person name="Meng A."/>
            <person name="Brown T."/>
            <person name="Cohen L."/>
        </authorList>
    </citation>
    <scope>NUCLEOTIDE SEQUENCE</scope>
    <source>
        <strain evidence="14">10249 10 AB</strain>
    </source>
</reference>
<feature type="region of interest" description="Disordered" evidence="13">
    <location>
        <begin position="305"/>
        <end position="335"/>
    </location>
</feature>
<feature type="region of interest" description="Disordered" evidence="13">
    <location>
        <begin position="485"/>
        <end position="504"/>
    </location>
</feature>
<evidence type="ECO:0000256" key="9">
    <source>
        <dbReference type="ARBA" id="ARBA00022989"/>
    </source>
</evidence>
<sequence length="570" mass="64414">MKAVPVLLHRRVTSVSVLLLWTTTASIGRLSLMLQLCVTTSTAWALGNNSNNINTSNRRSSQHRYQQYRYQQRATSEILLFAAMGNEEEEPTSLTSTSTNVAVTARATATAPTPTNHPFNYDEEHSNTNINSNSDSDINPTNLEGRLLSAHAALKSFLSEEPQPRPTIILPTSSSPSLQAQADSKKDVEESVYKFNKVLVDTIYSTIGEVYHPSLKTTRPFSFAASTASLLSRLLPGTEFEHEREYNDNEMESAILLRFEQFYVLATVARMPYFAYLSVMHLKETFGDRGAASAARLEIHNKDNSIVTNNNDDNDHNKIRSHSSSTSTSSNACDQRNLQRIDKMRTHYAQADNKSHHLHIMGELALSESSSGNANTHTSSNADTVRVNVMDHFVAQCLAFVYYWFVAGVFLWNEQAAYHLSEVFEDRAVRAYDEFLALHELELRVRSVPESAKKYYENDYEKDPFLFDTFCAVADEYGTNTPLQQQEADLSGSNSINNDRDGIQQRRRRPYPLLSLYDVFRNVRDDEKEHWMSLCNLVQYDDLAAVDSGHVQSTEASNKNNSNNHKQNKK</sequence>
<keyword evidence="10" id="KW-0560">Oxidoreductase</keyword>
<dbReference type="Pfam" id="PF01786">
    <property type="entry name" value="AOX"/>
    <property type="match status" value="1"/>
</dbReference>
<comment type="cofactor">
    <cofactor evidence="1">
        <name>Fe cation</name>
        <dbReference type="ChEBI" id="CHEBI:24875"/>
    </cofactor>
</comment>
<organism evidence="14">
    <name type="scientific">Pseudo-nitzschia australis</name>
    <dbReference type="NCBI Taxonomy" id="44445"/>
    <lineage>
        <taxon>Eukaryota</taxon>
        <taxon>Sar</taxon>
        <taxon>Stramenopiles</taxon>
        <taxon>Ochrophyta</taxon>
        <taxon>Bacillariophyta</taxon>
        <taxon>Bacillariophyceae</taxon>
        <taxon>Bacillariophycidae</taxon>
        <taxon>Bacillariales</taxon>
        <taxon>Bacillariaceae</taxon>
        <taxon>Pseudo-nitzschia</taxon>
    </lineage>
</organism>
<keyword evidence="8" id="KW-0249">Electron transport</keyword>
<evidence type="ECO:0000256" key="3">
    <source>
        <dbReference type="ARBA" id="ARBA00008388"/>
    </source>
</evidence>
<keyword evidence="9" id="KW-1133">Transmembrane helix</keyword>
<evidence type="ECO:0000256" key="5">
    <source>
        <dbReference type="ARBA" id="ARBA00022660"/>
    </source>
</evidence>
<dbReference type="GO" id="GO:0005739">
    <property type="term" value="C:mitochondrion"/>
    <property type="evidence" value="ECO:0007669"/>
    <property type="project" value="TreeGrafter"/>
</dbReference>
<feature type="region of interest" description="Disordered" evidence="13">
    <location>
        <begin position="110"/>
        <end position="138"/>
    </location>
</feature>
<evidence type="ECO:0000256" key="8">
    <source>
        <dbReference type="ARBA" id="ARBA00022982"/>
    </source>
</evidence>
<evidence type="ECO:0000256" key="7">
    <source>
        <dbReference type="ARBA" id="ARBA00022723"/>
    </source>
</evidence>
<dbReference type="InterPro" id="IPR002680">
    <property type="entry name" value="AOX"/>
</dbReference>
<dbReference type="EMBL" id="HBIX01012552">
    <property type="protein sequence ID" value="CAE0716587.1"/>
    <property type="molecule type" value="Transcribed_RNA"/>
</dbReference>
<name>A0A7S4AI72_9STRA</name>
<feature type="region of interest" description="Disordered" evidence="13">
    <location>
        <begin position="549"/>
        <end position="570"/>
    </location>
</feature>
<evidence type="ECO:0000313" key="14">
    <source>
        <dbReference type="EMBL" id="CAE0716587.1"/>
    </source>
</evidence>
<dbReference type="GO" id="GO:0009916">
    <property type="term" value="F:alternative oxidase activity"/>
    <property type="evidence" value="ECO:0007669"/>
    <property type="project" value="InterPro"/>
</dbReference>
<feature type="compositionally biased region" description="Low complexity" evidence="13">
    <location>
        <begin position="127"/>
        <end position="138"/>
    </location>
</feature>
<dbReference type="PANTHER" id="PTHR31803">
    <property type="entry name" value="ALTERNATIVE OXIDASE"/>
    <property type="match status" value="1"/>
</dbReference>
<evidence type="ECO:0000256" key="6">
    <source>
        <dbReference type="ARBA" id="ARBA00022692"/>
    </source>
</evidence>
<dbReference type="PANTHER" id="PTHR31803:SF10">
    <property type="entry name" value="UBIQUINOL OXIDASE 4, CHLOROPLASTIC_CHROMOPLASTIC"/>
    <property type="match status" value="1"/>
</dbReference>
<evidence type="ECO:0000256" key="12">
    <source>
        <dbReference type="ARBA" id="ARBA00023136"/>
    </source>
</evidence>
<keyword evidence="7" id="KW-0479">Metal-binding</keyword>
<feature type="compositionally biased region" description="Polar residues" evidence="13">
    <location>
        <begin position="485"/>
        <end position="497"/>
    </location>
</feature>
<keyword evidence="11" id="KW-0408">Iron</keyword>
<dbReference type="GO" id="GO:0016117">
    <property type="term" value="P:carotenoid biosynthetic process"/>
    <property type="evidence" value="ECO:0007669"/>
    <property type="project" value="TreeGrafter"/>
</dbReference>
<dbReference type="GO" id="GO:0016020">
    <property type="term" value="C:membrane"/>
    <property type="evidence" value="ECO:0007669"/>
    <property type="project" value="UniProtKB-SubCell"/>
</dbReference>
<evidence type="ECO:0000256" key="4">
    <source>
        <dbReference type="ARBA" id="ARBA00022448"/>
    </source>
</evidence>
<keyword evidence="12" id="KW-0472">Membrane</keyword>
<protein>
    <submittedName>
        <fullName evidence="14">Uncharacterized protein</fullName>
    </submittedName>
</protein>
<keyword evidence="5" id="KW-0679">Respiratory chain</keyword>
<dbReference type="InterPro" id="IPR038659">
    <property type="entry name" value="AOX_sf"/>
</dbReference>
<evidence type="ECO:0000256" key="1">
    <source>
        <dbReference type="ARBA" id="ARBA00001962"/>
    </source>
</evidence>
<gene>
    <name evidence="14" type="ORF">PAUS00366_LOCUS9339</name>
</gene>
<dbReference type="GO" id="GO:0010230">
    <property type="term" value="P:alternative respiration"/>
    <property type="evidence" value="ECO:0007669"/>
    <property type="project" value="TreeGrafter"/>
</dbReference>
<evidence type="ECO:0000256" key="11">
    <source>
        <dbReference type="ARBA" id="ARBA00023004"/>
    </source>
</evidence>
<keyword evidence="6" id="KW-0812">Transmembrane</keyword>
<proteinExistence type="inferred from homology"/>
<comment type="similarity">
    <text evidence="3">Belongs to the alternative oxidase family.</text>
</comment>
<feature type="compositionally biased region" description="Low complexity" evidence="13">
    <location>
        <begin position="558"/>
        <end position="570"/>
    </location>
</feature>
<dbReference type="GO" id="GO:0009579">
    <property type="term" value="C:thylakoid"/>
    <property type="evidence" value="ECO:0007669"/>
    <property type="project" value="TreeGrafter"/>
</dbReference>
<evidence type="ECO:0000256" key="13">
    <source>
        <dbReference type="SAM" id="MobiDB-lite"/>
    </source>
</evidence>